<proteinExistence type="predicted"/>
<dbReference type="Pfam" id="PF22936">
    <property type="entry name" value="Pol_BBD"/>
    <property type="match status" value="1"/>
</dbReference>
<reference evidence="2" key="2">
    <citation type="submission" date="2022-01" db="EMBL/GenBank/DDBJ databases">
        <authorList>
            <person name="Yamashiro T."/>
            <person name="Shiraishi A."/>
            <person name="Satake H."/>
            <person name="Nakayama K."/>
        </authorList>
    </citation>
    <scope>NUCLEOTIDE SEQUENCE</scope>
</reference>
<protein>
    <recommendedName>
        <fullName evidence="1">Retrovirus-related Pol polyprotein from transposon TNT 1-94-like beta-barrel domain-containing protein</fullName>
    </recommendedName>
</protein>
<gene>
    <name evidence="2" type="ORF">Tco_0991561</name>
</gene>
<sequence length="659" mass="73909">MKVAPHRRGNSAALCIFGGVYKGLISPQVYQRPVLGLRVEKLGPNFGEVSWLFVLDNKSVVWFLLICFGQQAGLGFDRAQGTIWMVSIVRMKALLEQLGLAAALKELPAATIAAYNNSQSEHIDEFLKLVGDLAAINTVISNKDQALLLLTSLPSAYDNFMETWLYGRDTLKLEDVLATLKSRELKKMTEAKGDGGEGLYVRGRSGQRDMGYNHKKSQGFVRNEDQVSGSGADAYDNADVMMAMSVEELLDWIMDSRSSYYITYRRGKVQVHMRDGSSFVLDNVRYVSKLRRDLISLGTLEKEGFIVKMHSGKIKVIKGSLVVLSGTRRANCVYTLDGQAVTMKTLKGRKQLGEYQTGWKIKTSNVLDSFNQRNIGFNESGKYKKTFIGSGVGTGSVQVLQGVEFEVEPQEDHTFEVEPHGNVDHIVGLQEVHIQDLIYYHTTRDREQHSACELFNYREDSNETAFVVAAVDKIYAHKSLTFNNTVACKVISKWKAGLKDGMDARSNVYVLNNGCKKCSDDNDVYYWEYIPGIRVGSLSRDCDVEKNGKWSCIHAVGSQEYQMVCMRLDIASEDVGILDKFDRGLQKDAHVFVDFDYAIGKTTTVMGRSIPRVCDTYRGCKGGYWAKGTRNRVKIRAKDSSGYCYMFLVRGYPWSNVHA</sequence>
<dbReference type="InterPro" id="IPR054722">
    <property type="entry name" value="PolX-like_BBD"/>
</dbReference>
<dbReference type="Proteomes" id="UP001151760">
    <property type="component" value="Unassembled WGS sequence"/>
</dbReference>
<dbReference type="Pfam" id="PF14223">
    <property type="entry name" value="Retrotran_gag_2"/>
    <property type="match status" value="1"/>
</dbReference>
<organism evidence="2 3">
    <name type="scientific">Tanacetum coccineum</name>
    <dbReference type="NCBI Taxonomy" id="301880"/>
    <lineage>
        <taxon>Eukaryota</taxon>
        <taxon>Viridiplantae</taxon>
        <taxon>Streptophyta</taxon>
        <taxon>Embryophyta</taxon>
        <taxon>Tracheophyta</taxon>
        <taxon>Spermatophyta</taxon>
        <taxon>Magnoliopsida</taxon>
        <taxon>eudicotyledons</taxon>
        <taxon>Gunneridae</taxon>
        <taxon>Pentapetalae</taxon>
        <taxon>asterids</taxon>
        <taxon>campanulids</taxon>
        <taxon>Asterales</taxon>
        <taxon>Asteraceae</taxon>
        <taxon>Asteroideae</taxon>
        <taxon>Anthemideae</taxon>
        <taxon>Anthemidinae</taxon>
        <taxon>Tanacetum</taxon>
    </lineage>
</organism>
<name>A0ABQ5EZZ5_9ASTR</name>
<accession>A0ABQ5EZZ5</accession>
<reference evidence="2" key="1">
    <citation type="journal article" date="2022" name="Int. J. Mol. Sci.">
        <title>Draft Genome of Tanacetum Coccineum: Genomic Comparison of Closely Related Tanacetum-Family Plants.</title>
        <authorList>
            <person name="Yamashiro T."/>
            <person name="Shiraishi A."/>
            <person name="Nakayama K."/>
            <person name="Satake H."/>
        </authorList>
    </citation>
    <scope>NUCLEOTIDE SEQUENCE</scope>
</reference>
<feature type="domain" description="Retrovirus-related Pol polyprotein from transposon TNT 1-94-like beta-barrel" evidence="1">
    <location>
        <begin position="264"/>
        <end position="305"/>
    </location>
</feature>
<evidence type="ECO:0000313" key="3">
    <source>
        <dbReference type="Proteomes" id="UP001151760"/>
    </source>
</evidence>
<dbReference type="EMBL" id="BQNB010016851">
    <property type="protein sequence ID" value="GJT56507.1"/>
    <property type="molecule type" value="Genomic_DNA"/>
</dbReference>
<evidence type="ECO:0000313" key="2">
    <source>
        <dbReference type="EMBL" id="GJT56507.1"/>
    </source>
</evidence>
<comment type="caution">
    <text evidence="2">The sequence shown here is derived from an EMBL/GenBank/DDBJ whole genome shotgun (WGS) entry which is preliminary data.</text>
</comment>
<keyword evidence="3" id="KW-1185">Reference proteome</keyword>
<evidence type="ECO:0000259" key="1">
    <source>
        <dbReference type="Pfam" id="PF22936"/>
    </source>
</evidence>